<evidence type="ECO:0000313" key="2">
    <source>
        <dbReference type="Proteomes" id="UP000271889"/>
    </source>
</evidence>
<sequence>MLSTSSEGNGRLGKVAVASFLQRCSQVINDFVRDWNGTGDLRLPHGRIAEITSALQAMDSLIGRLASLRTDTVRAVLTASVSISQRCERFTLHTFRSRAGNSVDRYLQIISDLVSTGGSS</sequence>
<proteinExistence type="predicted"/>
<gene>
    <name evidence="1" type="ORF">CGOC_LOCUS9686</name>
</gene>
<protein>
    <submittedName>
        <fullName evidence="1">Uncharacterized protein</fullName>
    </submittedName>
</protein>
<reference evidence="1 2" key="1">
    <citation type="submission" date="2018-11" db="EMBL/GenBank/DDBJ databases">
        <authorList>
            <consortium name="Pathogen Informatics"/>
        </authorList>
    </citation>
    <scope>NUCLEOTIDE SEQUENCE [LARGE SCALE GENOMIC DNA]</scope>
</reference>
<evidence type="ECO:0000313" key="1">
    <source>
        <dbReference type="EMBL" id="VDN23840.1"/>
    </source>
</evidence>
<dbReference type="OrthoDB" id="294853at2759"/>
<dbReference type="AlphaFoldDB" id="A0A3P7MCA9"/>
<dbReference type="Proteomes" id="UP000271889">
    <property type="component" value="Unassembled WGS sequence"/>
</dbReference>
<dbReference type="EMBL" id="UYRV01107906">
    <property type="protein sequence ID" value="VDN23840.1"/>
    <property type="molecule type" value="Genomic_DNA"/>
</dbReference>
<organism evidence="1 2">
    <name type="scientific">Cylicostephanus goldi</name>
    <name type="common">Nematode worm</name>
    <dbReference type="NCBI Taxonomy" id="71465"/>
    <lineage>
        <taxon>Eukaryota</taxon>
        <taxon>Metazoa</taxon>
        <taxon>Ecdysozoa</taxon>
        <taxon>Nematoda</taxon>
        <taxon>Chromadorea</taxon>
        <taxon>Rhabditida</taxon>
        <taxon>Rhabditina</taxon>
        <taxon>Rhabditomorpha</taxon>
        <taxon>Strongyloidea</taxon>
        <taxon>Strongylidae</taxon>
        <taxon>Cylicostephanus</taxon>
    </lineage>
</organism>
<name>A0A3P7MCA9_CYLGO</name>
<keyword evidence="2" id="KW-1185">Reference proteome</keyword>
<accession>A0A3P7MCA9</accession>